<dbReference type="eggNOG" id="KOG1572">
    <property type="taxonomic scope" value="Eukaryota"/>
</dbReference>
<dbReference type="PROSITE" id="PS00383">
    <property type="entry name" value="TYR_PHOSPHATASE_1"/>
    <property type="match status" value="1"/>
</dbReference>
<keyword evidence="3" id="KW-0378">Hydrolase</keyword>
<dbReference type="CDD" id="cd18538">
    <property type="entry name" value="PFA-DSP_unk"/>
    <property type="match status" value="1"/>
</dbReference>
<dbReference type="VEuPathDB" id="FungiDB:SJAG_01154"/>
<evidence type="ECO:0000256" key="1">
    <source>
        <dbReference type="ARBA" id="ARBA00004496"/>
    </source>
</evidence>
<organism evidence="5 7">
    <name type="scientific">Schizosaccharomyces japonicus (strain yFS275 / FY16936)</name>
    <name type="common">Fission yeast</name>
    <dbReference type="NCBI Taxonomy" id="402676"/>
    <lineage>
        <taxon>Eukaryota</taxon>
        <taxon>Fungi</taxon>
        <taxon>Dikarya</taxon>
        <taxon>Ascomycota</taxon>
        <taxon>Taphrinomycotina</taxon>
        <taxon>Schizosaccharomycetes</taxon>
        <taxon>Schizosaccharomycetales</taxon>
        <taxon>Schizosaccharomycetaceae</taxon>
        <taxon>Schizosaccharomyces</taxon>
    </lineage>
</organism>
<proteinExistence type="predicted"/>
<keyword evidence="7" id="KW-1185">Reference proteome</keyword>
<dbReference type="EMBL" id="KE651168">
    <property type="protein sequence ID" value="EEB06115.1"/>
    <property type="molecule type" value="Genomic_DNA"/>
</dbReference>
<evidence type="ECO:0000256" key="2">
    <source>
        <dbReference type="ARBA" id="ARBA00022490"/>
    </source>
</evidence>
<dbReference type="AlphaFoldDB" id="B6JZW5"/>
<dbReference type="PANTHER" id="PTHR31126:SF48">
    <property type="entry name" value="INOSITOL PHOSPHATASE SIW14"/>
    <property type="match status" value="1"/>
</dbReference>
<sequence>MVASKAMLEKNTNICDRIEGRCCSEDPADVKSAMITAALLGKKSSTTSMMATSAEAAATISDPPNFGVVCPGLVYRSGCPSLQAFPFLHQLHIRSILSLRQEEYTDEELAYMRQNNIQYFHIAMPGSKLRKNGSSTSSSSATSTSNSTEVAGEFNDIDIDALVHKALSVLLDSKNLPILVHCSGGKHRTGIVIGCFRALLGWQPEKRLEEYSRYSHPKERDIDEEYIRNFTPDWSKHGYRRAPL</sequence>
<dbReference type="JaponicusDB" id="SJAG_01154">
    <property type="gene designation" value="siw14"/>
</dbReference>
<dbReference type="SUPFAM" id="SSF52799">
    <property type="entry name" value="(Phosphotyrosine protein) phosphatases II"/>
    <property type="match status" value="1"/>
</dbReference>
<dbReference type="InterPro" id="IPR016130">
    <property type="entry name" value="Tyr_Pase_AS"/>
</dbReference>
<gene>
    <name evidence="6" type="primary">siw14</name>
    <name evidence="5" type="ORF">SJAG_01154</name>
</gene>
<dbReference type="GO" id="GO:0005737">
    <property type="term" value="C:cytoplasm"/>
    <property type="evidence" value="ECO:0000318"/>
    <property type="project" value="GO_Central"/>
</dbReference>
<dbReference type="InterPro" id="IPR029021">
    <property type="entry name" value="Prot-tyrosine_phosphatase-like"/>
</dbReference>
<dbReference type="GO" id="GO:0016791">
    <property type="term" value="F:phosphatase activity"/>
    <property type="evidence" value="ECO:0000318"/>
    <property type="project" value="GO_Central"/>
</dbReference>
<feature type="domain" description="Tyrosine specific protein phosphatases" evidence="4">
    <location>
        <begin position="157"/>
        <end position="193"/>
    </location>
</feature>
<evidence type="ECO:0000256" key="3">
    <source>
        <dbReference type="ARBA" id="ARBA00022801"/>
    </source>
</evidence>
<dbReference type="HOGENOM" id="CLU_047845_5_1_1"/>
<dbReference type="STRING" id="402676.B6JZW5"/>
<dbReference type="FunFam" id="3.90.190.10:FF:000035">
    <property type="entry name" value="Tyrosine phosphatase, putative"/>
    <property type="match status" value="1"/>
</dbReference>
<evidence type="ECO:0000313" key="5">
    <source>
        <dbReference type="EMBL" id="EEB06115.1"/>
    </source>
</evidence>
<evidence type="ECO:0000313" key="7">
    <source>
        <dbReference type="Proteomes" id="UP000001744"/>
    </source>
</evidence>
<dbReference type="InterPro" id="IPR004861">
    <property type="entry name" value="Siw14-like"/>
</dbReference>
<accession>B6JZW5</accession>
<reference evidence="5 7" key="1">
    <citation type="journal article" date="2011" name="Science">
        <title>Comparative functional genomics of the fission yeasts.</title>
        <authorList>
            <person name="Rhind N."/>
            <person name="Chen Z."/>
            <person name="Yassour M."/>
            <person name="Thompson D.A."/>
            <person name="Haas B.J."/>
            <person name="Habib N."/>
            <person name="Wapinski I."/>
            <person name="Roy S."/>
            <person name="Lin M.F."/>
            <person name="Heiman D.I."/>
            <person name="Young S.K."/>
            <person name="Furuya K."/>
            <person name="Guo Y."/>
            <person name="Pidoux A."/>
            <person name="Chen H.M."/>
            <person name="Robbertse B."/>
            <person name="Goldberg J.M."/>
            <person name="Aoki K."/>
            <person name="Bayne E.H."/>
            <person name="Berlin A.M."/>
            <person name="Desjardins C.A."/>
            <person name="Dobbs E."/>
            <person name="Dukaj L."/>
            <person name="Fan L."/>
            <person name="FitzGerald M.G."/>
            <person name="French C."/>
            <person name="Gujja S."/>
            <person name="Hansen K."/>
            <person name="Keifenheim D."/>
            <person name="Levin J.Z."/>
            <person name="Mosher R.A."/>
            <person name="Mueller C.A."/>
            <person name="Pfiffner J."/>
            <person name="Priest M."/>
            <person name="Russ C."/>
            <person name="Smialowska A."/>
            <person name="Swoboda P."/>
            <person name="Sykes S.M."/>
            <person name="Vaughn M."/>
            <person name="Vengrova S."/>
            <person name="Yoder R."/>
            <person name="Zeng Q."/>
            <person name="Allshire R."/>
            <person name="Baulcombe D."/>
            <person name="Birren B.W."/>
            <person name="Brown W."/>
            <person name="Ekwall K."/>
            <person name="Kellis M."/>
            <person name="Leatherwood J."/>
            <person name="Levin H."/>
            <person name="Margalit H."/>
            <person name="Martienssen R."/>
            <person name="Nieduszynski C.A."/>
            <person name="Spatafora J.W."/>
            <person name="Friedman N."/>
            <person name="Dalgaard J.Z."/>
            <person name="Baumann P."/>
            <person name="Niki H."/>
            <person name="Regev A."/>
            <person name="Nusbaum C."/>
        </authorList>
    </citation>
    <scope>NUCLEOTIDE SEQUENCE [LARGE SCALE GENOMIC DNA]</scope>
    <source>
        <strain evidence="7">yFS275 / FY16936</strain>
    </source>
</reference>
<comment type="subcellular location">
    <subcellularLocation>
        <location evidence="1">Cytoplasm</location>
    </subcellularLocation>
</comment>
<dbReference type="Proteomes" id="UP000001744">
    <property type="component" value="Unassembled WGS sequence"/>
</dbReference>
<protein>
    <submittedName>
        <fullName evidence="5">Phosphoprotein phosphatase</fullName>
    </submittedName>
</protein>
<dbReference type="GeneID" id="7047412"/>
<name>B6JZW5_SCHJY</name>
<dbReference type="OMA" id="FHTIEVA"/>
<dbReference type="PROSITE" id="PS50056">
    <property type="entry name" value="TYR_PHOSPHATASE_2"/>
    <property type="match status" value="1"/>
</dbReference>
<dbReference type="GO" id="GO:0052840">
    <property type="term" value="F:inositol diphosphate tetrakisphosphate diphosphatase activity"/>
    <property type="evidence" value="ECO:0000318"/>
    <property type="project" value="GO_Central"/>
</dbReference>
<evidence type="ECO:0000313" key="6">
    <source>
        <dbReference type="JaponicusDB" id="SJAG_01154"/>
    </source>
</evidence>
<keyword evidence="2" id="KW-0963">Cytoplasm</keyword>
<dbReference type="Pfam" id="PF03162">
    <property type="entry name" value="Y_phosphatase2"/>
    <property type="match status" value="1"/>
</dbReference>
<dbReference type="PANTHER" id="PTHR31126">
    <property type="entry name" value="TYROSINE-PROTEIN PHOSPHATASE"/>
    <property type="match status" value="1"/>
</dbReference>
<dbReference type="RefSeq" id="XP_002172408.1">
    <property type="nucleotide sequence ID" value="XM_002172372.2"/>
</dbReference>
<dbReference type="OrthoDB" id="6375174at2759"/>
<dbReference type="InterPro" id="IPR000387">
    <property type="entry name" value="Tyr_Pase_dom"/>
</dbReference>
<dbReference type="Gene3D" id="3.90.190.10">
    <property type="entry name" value="Protein tyrosine phosphatase superfamily"/>
    <property type="match status" value="1"/>
</dbReference>
<evidence type="ECO:0000259" key="4">
    <source>
        <dbReference type="PROSITE" id="PS50056"/>
    </source>
</evidence>